<name>A0A438GSM4_VITVI</name>
<evidence type="ECO:0008006" key="4">
    <source>
        <dbReference type="Google" id="ProtNLM"/>
    </source>
</evidence>
<feature type="region of interest" description="Disordered" evidence="1">
    <location>
        <begin position="225"/>
        <end position="252"/>
    </location>
</feature>
<sequence>MGQTISEIGRLRVAEFTASGSRVHLLFNTAMVGGETRVDGSDFRRPKTRWATSERLGMKEKETHALVFKMAKQGSCVLCSDVGKSSRWCRVLRWPANSVGEENYLRAWEKLFAGPANGGGLGPKARGKGQVTEGQNDFNGNGRPKTSPYKDPEAELARSREARAPDKEMGGSGELEGEMIGSQMGSRSPAVNITELTNEALREEASRYSDLFYRPLSVLGKREKSLSSTPSVRRGESAAMAGVINHSSSSDEVGGEVMGPLRMIWADGREAEVLELRGWKPGSSERNQRGLRIGPFMRIWREGRRGGTLLAIPVVWLSLAAILECQRRDLKGKFCYYLKECKKGRFRKDKGIWPNIEERKGEFLGGVGAIRGSGMGHGPFYLERRVNNQTFSRLDRGWRRGPSPFRFEKHVLKVEGVKELMKSWWEGYSSGMQGKKISRLNLEELEARKEAREDYKKMGFT</sequence>
<proteinExistence type="predicted"/>
<evidence type="ECO:0000256" key="1">
    <source>
        <dbReference type="SAM" id="MobiDB-lite"/>
    </source>
</evidence>
<evidence type="ECO:0000313" key="2">
    <source>
        <dbReference type="EMBL" id="RVW75195.1"/>
    </source>
</evidence>
<comment type="caution">
    <text evidence="2">The sequence shown here is derived from an EMBL/GenBank/DDBJ whole genome shotgun (WGS) entry which is preliminary data.</text>
</comment>
<dbReference type="Proteomes" id="UP000288805">
    <property type="component" value="Unassembled WGS sequence"/>
</dbReference>
<dbReference type="EMBL" id="QGNW01000354">
    <property type="protein sequence ID" value="RVW75195.1"/>
    <property type="molecule type" value="Genomic_DNA"/>
</dbReference>
<organism evidence="2 3">
    <name type="scientific">Vitis vinifera</name>
    <name type="common">Grape</name>
    <dbReference type="NCBI Taxonomy" id="29760"/>
    <lineage>
        <taxon>Eukaryota</taxon>
        <taxon>Viridiplantae</taxon>
        <taxon>Streptophyta</taxon>
        <taxon>Embryophyta</taxon>
        <taxon>Tracheophyta</taxon>
        <taxon>Spermatophyta</taxon>
        <taxon>Magnoliopsida</taxon>
        <taxon>eudicotyledons</taxon>
        <taxon>Gunneridae</taxon>
        <taxon>Pentapetalae</taxon>
        <taxon>rosids</taxon>
        <taxon>Vitales</taxon>
        <taxon>Vitaceae</taxon>
        <taxon>Viteae</taxon>
        <taxon>Vitis</taxon>
    </lineage>
</organism>
<feature type="compositionally biased region" description="Basic and acidic residues" evidence="1">
    <location>
        <begin position="148"/>
        <end position="169"/>
    </location>
</feature>
<accession>A0A438GSM4</accession>
<feature type="region of interest" description="Disordered" evidence="1">
    <location>
        <begin position="117"/>
        <end position="172"/>
    </location>
</feature>
<reference evidence="2 3" key="1">
    <citation type="journal article" date="2018" name="PLoS Genet.">
        <title>Population sequencing reveals clonal diversity and ancestral inbreeding in the grapevine cultivar Chardonnay.</title>
        <authorList>
            <person name="Roach M.J."/>
            <person name="Johnson D.L."/>
            <person name="Bohlmann J."/>
            <person name="van Vuuren H.J."/>
            <person name="Jones S.J."/>
            <person name="Pretorius I.S."/>
            <person name="Schmidt S.A."/>
            <person name="Borneman A.R."/>
        </authorList>
    </citation>
    <scope>NUCLEOTIDE SEQUENCE [LARGE SCALE GENOMIC DNA]</scope>
    <source>
        <strain evidence="3">cv. Chardonnay</strain>
        <tissue evidence="2">Leaf</tissue>
    </source>
</reference>
<dbReference type="AlphaFoldDB" id="A0A438GSM4"/>
<gene>
    <name evidence="2" type="ORF">CK203_061765</name>
</gene>
<evidence type="ECO:0000313" key="3">
    <source>
        <dbReference type="Proteomes" id="UP000288805"/>
    </source>
</evidence>
<protein>
    <recommendedName>
        <fullName evidence="4">DUF4283 domain-containing protein</fullName>
    </recommendedName>
</protein>